<comment type="caution">
    <text evidence="1">The sequence shown here is derived from an EMBL/GenBank/DDBJ whole genome shotgun (WGS) entry which is preliminary data.</text>
</comment>
<evidence type="ECO:0000313" key="2">
    <source>
        <dbReference type="Proteomes" id="UP000715781"/>
    </source>
</evidence>
<protein>
    <submittedName>
        <fullName evidence="1">DUF433 domain-containing protein</fullName>
    </submittedName>
</protein>
<dbReference type="InterPro" id="IPR007367">
    <property type="entry name" value="DUF433"/>
</dbReference>
<sequence>MVTSIDIGTLITRDPKLRGGRPIIAGTGSSVRRIAALYKQGHSAEEIAADKPHLTLVQIYAALTYYHANREEIDTDLAEEQAAYEQLAALHYSQKQSQQ</sequence>
<proteinExistence type="predicted"/>
<dbReference type="InterPro" id="IPR036388">
    <property type="entry name" value="WH-like_DNA-bd_sf"/>
</dbReference>
<evidence type="ECO:0000313" key="1">
    <source>
        <dbReference type="EMBL" id="MBW4563877.1"/>
    </source>
</evidence>
<reference evidence="1" key="2">
    <citation type="journal article" date="2022" name="Microbiol. Resour. Announc.">
        <title>Metagenome Sequencing to Explore Phylogenomics of Terrestrial Cyanobacteria.</title>
        <authorList>
            <person name="Ward R.D."/>
            <person name="Stajich J.E."/>
            <person name="Johansen J.R."/>
            <person name="Huntemann M."/>
            <person name="Clum A."/>
            <person name="Foster B."/>
            <person name="Foster B."/>
            <person name="Roux S."/>
            <person name="Palaniappan K."/>
            <person name="Varghese N."/>
            <person name="Mukherjee S."/>
            <person name="Reddy T.B.K."/>
            <person name="Daum C."/>
            <person name="Copeland A."/>
            <person name="Chen I.A."/>
            <person name="Ivanova N.N."/>
            <person name="Kyrpides N.C."/>
            <person name="Shapiro N."/>
            <person name="Eloe-Fadrosh E.A."/>
            <person name="Pietrasiak N."/>
        </authorList>
    </citation>
    <scope>NUCLEOTIDE SEQUENCE</scope>
    <source>
        <strain evidence="1">JT2-VF2</strain>
    </source>
</reference>
<dbReference type="Pfam" id="PF04255">
    <property type="entry name" value="DUF433"/>
    <property type="match status" value="1"/>
</dbReference>
<dbReference type="EMBL" id="JAHHHN010000016">
    <property type="protein sequence ID" value="MBW4563877.1"/>
    <property type="molecule type" value="Genomic_DNA"/>
</dbReference>
<gene>
    <name evidence="1" type="ORF">KME32_22590</name>
</gene>
<dbReference type="Gene3D" id="1.10.10.10">
    <property type="entry name" value="Winged helix-like DNA-binding domain superfamily/Winged helix DNA-binding domain"/>
    <property type="match status" value="1"/>
</dbReference>
<reference evidence="1" key="1">
    <citation type="submission" date="2021-05" db="EMBL/GenBank/DDBJ databases">
        <authorList>
            <person name="Pietrasiak N."/>
            <person name="Ward R."/>
            <person name="Stajich J.E."/>
            <person name="Kurbessoian T."/>
        </authorList>
    </citation>
    <scope>NUCLEOTIDE SEQUENCE</scope>
    <source>
        <strain evidence="1">JT2-VF2</strain>
    </source>
</reference>
<dbReference type="PANTHER" id="PTHR34849:SF1">
    <property type="entry name" value="SLR0770 PROTEIN"/>
    <property type="match status" value="1"/>
</dbReference>
<accession>A0A951Q3K9</accession>
<dbReference type="SUPFAM" id="SSF46689">
    <property type="entry name" value="Homeodomain-like"/>
    <property type="match status" value="1"/>
</dbReference>
<organism evidence="1 2">
    <name type="scientific">Mojavia pulchra JT2-VF2</name>
    <dbReference type="NCBI Taxonomy" id="287848"/>
    <lineage>
        <taxon>Bacteria</taxon>
        <taxon>Bacillati</taxon>
        <taxon>Cyanobacteriota</taxon>
        <taxon>Cyanophyceae</taxon>
        <taxon>Nostocales</taxon>
        <taxon>Nostocaceae</taxon>
    </lineage>
</organism>
<dbReference type="InterPro" id="IPR009057">
    <property type="entry name" value="Homeodomain-like_sf"/>
</dbReference>
<dbReference type="Proteomes" id="UP000715781">
    <property type="component" value="Unassembled WGS sequence"/>
</dbReference>
<name>A0A951Q3K9_9NOST</name>
<dbReference type="AlphaFoldDB" id="A0A951Q3K9"/>
<dbReference type="PANTHER" id="PTHR34849">
    <property type="entry name" value="SSL5025 PROTEIN"/>
    <property type="match status" value="1"/>
</dbReference>